<sequence>MTGFCPVRQLPRYASHGNPLDAFQIGDKVRTFILDVHPAGRLILSMIPKGLNRDLFGDIKLGIIMDDDLPLHYKKLQNLDGKSFEDCLDATPQFRSPDGLRVLCSRFGIPKASNCSLLLTISKIKLPKSELACELRRTQLYNLSMKHVAQGVKYFKAGQNTEALQCYNFAIEVENTNQDAFVARGAL</sequence>
<accession>A0A448XR92</accession>
<dbReference type="PANTHER" id="PTHR23184:SF9">
    <property type="entry name" value="TETRATRICOPEPTIDE REPEAT PROTEIN 14"/>
    <property type="match status" value="1"/>
</dbReference>
<dbReference type="InterPro" id="IPR003029">
    <property type="entry name" value="S1_domain"/>
</dbReference>
<evidence type="ECO:0000313" key="3">
    <source>
        <dbReference type="Proteomes" id="UP000784294"/>
    </source>
</evidence>
<dbReference type="GO" id="GO:0003676">
    <property type="term" value="F:nucleic acid binding"/>
    <property type="evidence" value="ECO:0007669"/>
    <property type="project" value="InterPro"/>
</dbReference>
<comment type="caution">
    <text evidence="2">The sequence shown here is derived from an EMBL/GenBank/DDBJ whole genome shotgun (WGS) entry which is preliminary data.</text>
</comment>
<protein>
    <recommendedName>
        <fullName evidence="1">S1 motif domain-containing protein</fullName>
    </recommendedName>
</protein>
<dbReference type="InterPro" id="IPR039190">
    <property type="entry name" value="TTC14"/>
</dbReference>
<dbReference type="Gene3D" id="1.25.40.10">
    <property type="entry name" value="Tetratricopeptide repeat domain"/>
    <property type="match status" value="1"/>
</dbReference>
<evidence type="ECO:0000259" key="1">
    <source>
        <dbReference type="PROSITE" id="PS50126"/>
    </source>
</evidence>
<dbReference type="AlphaFoldDB" id="A0A448XR92"/>
<dbReference type="OrthoDB" id="1914839at2759"/>
<dbReference type="SUPFAM" id="SSF48452">
    <property type="entry name" value="TPR-like"/>
    <property type="match status" value="1"/>
</dbReference>
<organism evidence="2 3">
    <name type="scientific">Protopolystoma xenopodis</name>
    <dbReference type="NCBI Taxonomy" id="117903"/>
    <lineage>
        <taxon>Eukaryota</taxon>
        <taxon>Metazoa</taxon>
        <taxon>Spiralia</taxon>
        <taxon>Lophotrochozoa</taxon>
        <taxon>Platyhelminthes</taxon>
        <taxon>Monogenea</taxon>
        <taxon>Polyopisthocotylea</taxon>
        <taxon>Polystomatidea</taxon>
        <taxon>Polystomatidae</taxon>
        <taxon>Protopolystoma</taxon>
    </lineage>
</organism>
<dbReference type="InterPro" id="IPR011990">
    <property type="entry name" value="TPR-like_helical_dom_sf"/>
</dbReference>
<dbReference type="Proteomes" id="UP000784294">
    <property type="component" value="Unassembled WGS sequence"/>
</dbReference>
<keyword evidence="3" id="KW-1185">Reference proteome</keyword>
<evidence type="ECO:0000313" key="2">
    <source>
        <dbReference type="EMBL" id="VEL42896.1"/>
    </source>
</evidence>
<dbReference type="PROSITE" id="PS50126">
    <property type="entry name" value="S1"/>
    <property type="match status" value="1"/>
</dbReference>
<dbReference type="PANTHER" id="PTHR23184">
    <property type="entry name" value="TETRATRICOPEPTIDE REPEAT PROTEIN 14"/>
    <property type="match status" value="1"/>
</dbReference>
<name>A0A448XR92_9PLAT</name>
<dbReference type="EMBL" id="CAAALY010277378">
    <property type="protein sequence ID" value="VEL42896.1"/>
    <property type="molecule type" value="Genomic_DNA"/>
</dbReference>
<gene>
    <name evidence="2" type="ORF">PXEA_LOCUS36336</name>
</gene>
<reference evidence="2" key="1">
    <citation type="submission" date="2018-11" db="EMBL/GenBank/DDBJ databases">
        <authorList>
            <consortium name="Pathogen Informatics"/>
        </authorList>
    </citation>
    <scope>NUCLEOTIDE SEQUENCE</scope>
</reference>
<feature type="domain" description="S1 motif" evidence="1">
    <location>
        <begin position="1"/>
        <end position="47"/>
    </location>
</feature>
<proteinExistence type="predicted"/>